<dbReference type="EMBL" id="AAAB01008960">
    <property type="status" value="NOT_ANNOTATED_CDS"/>
    <property type="molecule type" value="Genomic_DNA"/>
</dbReference>
<dbReference type="SMART" id="SM00343">
    <property type="entry name" value="ZnF_C2HC"/>
    <property type="match status" value="2"/>
</dbReference>
<accession>A0A453YZD6</accession>
<organism evidence="3 4">
    <name type="scientific">Anopheles gambiae</name>
    <name type="common">African malaria mosquito</name>
    <dbReference type="NCBI Taxonomy" id="7165"/>
    <lineage>
        <taxon>Eukaryota</taxon>
        <taxon>Metazoa</taxon>
        <taxon>Ecdysozoa</taxon>
        <taxon>Arthropoda</taxon>
        <taxon>Hexapoda</taxon>
        <taxon>Insecta</taxon>
        <taxon>Pterygota</taxon>
        <taxon>Neoptera</taxon>
        <taxon>Endopterygota</taxon>
        <taxon>Diptera</taxon>
        <taxon>Nematocera</taxon>
        <taxon>Culicoidea</taxon>
        <taxon>Culicidae</taxon>
        <taxon>Anophelinae</taxon>
        <taxon>Anopheles</taxon>
    </lineage>
</organism>
<feature type="region of interest" description="Disordered" evidence="1">
    <location>
        <begin position="146"/>
        <end position="169"/>
    </location>
</feature>
<feature type="region of interest" description="Disordered" evidence="1">
    <location>
        <begin position="1"/>
        <end position="34"/>
    </location>
</feature>
<feature type="region of interest" description="Disordered" evidence="1">
    <location>
        <begin position="51"/>
        <end position="106"/>
    </location>
</feature>
<dbReference type="SUPFAM" id="SSF57756">
    <property type="entry name" value="Retrovirus zinc finger-like domains"/>
    <property type="match status" value="1"/>
</dbReference>
<proteinExistence type="predicted"/>
<reference evidence="3" key="3">
    <citation type="submission" date="2020-05" db="UniProtKB">
        <authorList>
            <consortium name="EnsemblMetazoa"/>
        </authorList>
    </citation>
    <scope>IDENTIFICATION</scope>
    <source>
        <strain evidence="3">PEST</strain>
    </source>
</reference>
<evidence type="ECO:0000259" key="2">
    <source>
        <dbReference type="SMART" id="SM00343"/>
    </source>
</evidence>
<dbReference type="VEuPathDB" id="VectorBase:AGAP029354"/>
<evidence type="ECO:0000313" key="4">
    <source>
        <dbReference type="Proteomes" id="UP000007062"/>
    </source>
</evidence>
<evidence type="ECO:0000313" key="3">
    <source>
        <dbReference type="EnsemblMetazoa" id="AGAP029354-PA"/>
    </source>
</evidence>
<evidence type="ECO:0000256" key="1">
    <source>
        <dbReference type="SAM" id="MobiDB-lite"/>
    </source>
</evidence>
<feature type="domain" description="CCHC-type" evidence="2">
    <location>
        <begin position="128"/>
        <end position="144"/>
    </location>
</feature>
<reference evidence="3 4" key="2">
    <citation type="journal article" date="2004" name="Trends Parasitol.">
        <title>The Anopheles gambiae genome: an update.</title>
        <authorList>
            <person name="Mongin E."/>
            <person name="Louis C."/>
            <person name="Holt R.A."/>
            <person name="Birney E."/>
            <person name="Collins F.H."/>
        </authorList>
    </citation>
    <scope>NUCLEOTIDE SEQUENCE [LARGE SCALE GENOMIC DNA]</scope>
    <source>
        <strain evidence="3 4">PEST</strain>
    </source>
</reference>
<dbReference type="GO" id="GO:0008270">
    <property type="term" value="F:zinc ion binding"/>
    <property type="evidence" value="ECO:0007669"/>
    <property type="project" value="InterPro"/>
</dbReference>
<dbReference type="GO" id="GO:0003676">
    <property type="term" value="F:nucleic acid binding"/>
    <property type="evidence" value="ECO:0007669"/>
    <property type="project" value="InterPro"/>
</dbReference>
<feature type="compositionally biased region" description="Basic and acidic residues" evidence="1">
    <location>
        <begin position="96"/>
        <end position="106"/>
    </location>
</feature>
<name>A0A453YZD6_ANOGA</name>
<dbReference type="InParanoid" id="A0A453YZD6"/>
<sequence length="169" mass="19294">MGLGNSKSENKPIRHGKGSNVGHSHYGNLPKNVAKGEGNHRYVYVNSHQPVSDWPTSVVRPPRQLQHAEKQHLQQLHHQHRQPEHRHQQQQHSKKVLVERNKPQSKRECNVCGHEGHASARCNHRNQTCNICGLVGHLASVCTQKTHHPNSIYKPRTAGGNRPQRYNQY</sequence>
<dbReference type="EnsemblMetazoa" id="AGAP029354-RA">
    <property type="protein sequence ID" value="AGAP029354-PA"/>
    <property type="gene ID" value="AGAP029354"/>
</dbReference>
<dbReference type="AlphaFoldDB" id="A0A453YZD6"/>
<dbReference type="InterPro" id="IPR036875">
    <property type="entry name" value="Znf_CCHC_sf"/>
</dbReference>
<keyword evidence="4" id="KW-1185">Reference proteome</keyword>
<dbReference type="Proteomes" id="UP000007062">
    <property type="component" value="Chromosome 2L"/>
</dbReference>
<reference evidence="3 4" key="1">
    <citation type="journal article" date="2002" name="Science">
        <title>The genome sequence of the malaria mosquito Anopheles gambiae.</title>
        <authorList>
            <person name="Holt R.A."/>
            <person name="Subramanian G.M."/>
            <person name="Halpern A."/>
            <person name="Sutton G.G."/>
            <person name="Charlab R."/>
            <person name="Nusskern D.R."/>
            <person name="Wincker P."/>
            <person name="Clark A.G."/>
            <person name="Ribeiro J.M."/>
            <person name="Wides R."/>
            <person name="Salzberg S.L."/>
            <person name="Loftus B."/>
            <person name="Yandell M."/>
            <person name="Majoros W.H."/>
            <person name="Rusch D.B."/>
            <person name="Lai Z."/>
            <person name="Kraft C.L."/>
            <person name="Abril J.F."/>
            <person name="Anthouard V."/>
            <person name="Arensburger P."/>
            <person name="Atkinson P.W."/>
            <person name="Baden H."/>
            <person name="de Berardinis V."/>
            <person name="Baldwin D."/>
            <person name="Benes V."/>
            <person name="Biedler J."/>
            <person name="Blass C."/>
            <person name="Bolanos R."/>
            <person name="Boscus D."/>
            <person name="Barnstead M."/>
            <person name="Cai S."/>
            <person name="Center A."/>
            <person name="Chaturverdi K."/>
            <person name="Christophides G.K."/>
            <person name="Chrystal M.A."/>
            <person name="Clamp M."/>
            <person name="Cravchik A."/>
            <person name="Curwen V."/>
            <person name="Dana A."/>
            <person name="Delcher A."/>
            <person name="Dew I."/>
            <person name="Evans C.A."/>
            <person name="Flanigan M."/>
            <person name="Grundschober-Freimoser A."/>
            <person name="Friedli L."/>
            <person name="Gu Z."/>
            <person name="Guan P."/>
            <person name="Guigo R."/>
            <person name="Hillenmeyer M.E."/>
            <person name="Hladun S.L."/>
            <person name="Hogan J.R."/>
            <person name="Hong Y.S."/>
            <person name="Hoover J."/>
            <person name="Jaillon O."/>
            <person name="Ke Z."/>
            <person name="Kodira C."/>
            <person name="Kokoza E."/>
            <person name="Koutsos A."/>
            <person name="Letunic I."/>
            <person name="Levitsky A."/>
            <person name="Liang Y."/>
            <person name="Lin J.J."/>
            <person name="Lobo N.F."/>
            <person name="Lopez J.R."/>
            <person name="Malek J.A."/>
            <person name="McIntosh T.C."/>
            <person name="Meister S."/>
            <person name="Miller J."/>
            <person name="Mobarry C."/>
            <person name="Mongin E."/>
            <person name="Murphy S.D."/>
            <person name="O'Brochta D.A."/>
            <person name="Pfannkoch C."/>
            <person name="Qi R."/>
            <person name="Regier M.A."/>
            <person name="Remington K."/>
            <person name="Shao H."/>
            <person name="Sharakhova M.V."/>
            <person name="Sitter C.D."/>
            <person name="Shetty J."/>
            <person name="Smith T.J."/>
            <person name="Strong R."/>
            <person name="Sun J."/>
            <person name="Thomasova D."/>
            <person name="Ton L.Q."/>
            <person name="Topalis P."/>
            <person name="Tu Z."/>
            <person name="Unger M.F."/>
            <person name="Walenz B."/>
            <person name="Wang A."/>
            <person name="Wang J."/>
            <person name="Wang M."/>
            <person name="Wang X."/>
            <person name="Woodford K.J."/>
            <person name="Wortman J.R."/>
            <person name="Wu M."/>
            <person name="Yao A."/>
            <person name="Zdobnov E.M."/>
            <person name="Zhang H."/>
            <person name="Zhao Q."/>
            <person name="Zhao S."/>
            <person name="Zhu S.C."/>
            <person name="Zhimulev I."/>
            <person name="Coluzzi M."/>
            <person name="della Torre A."/>
            <person name="Roth C.W."/>
            <person name="Louis C."/>
            <person name="Kalush F."/>
            <person name="Mural R.J."/>
            <person name="Myers E.W."/>
            <person name="Adams M.D."/>
            <person name="Smith H.O."/>
            <person name="Broder S."/>
            <person name="Gardner M.J."/>
            <person name="Fraser C.M."/>
            <person name="Birney E."/>
            <person name="Bork P."/>
            <person name="Brey P.T."/>
            <person name="Venter J.C."/>
            <person name="Weissenbach J."/>
            <person name="Kafatos F.C."/>
            <person name="Collins F.H."/>
            <person name="Hoffman S.L."/>
        </authorList>
    </citation>
    <scope>NUCLEOTIDE SEQUENCE [LARGE SCALE GENOMIC DNA]</scope>
    <source>
        <strain evidence="3 4">PEST</strain>
    </source>
</reference>
<dbReference type="Gene3D" id="4.10.60.10">
    <property type="entry name" value="Zinc finger, CCHC-type"/>
    <property type="match status" value="1"/>
</dbReference>
<feature type="domain" description="CCHC-type" evidence="2">
    <location>
        <begin position="108"/>
        <end position="124"/>
    </location>
</feature>
<dbReference type="InterPro" id="IPR001878">
    <property type="entry name" value="Znf_CCHC"/>
</dbReference>
<protein>
    <recommendedName>
        <fullName evidence="2">CCHC-type domain-containing protein</fullName>
    </recommendedName>
</protein>